<organism evidence="1 2">
    <name type="scientific">Kushneria avicenniae</name>
    <dbReference type="NCBI Taxonomy" id="402385"/>
    <lineage>
        <taxon>Bacteria</taxon>
        <taxon>Pseudomonadati</taxon>
        <taxon>Pseudomonadota</taxon>
        <taxon>Gammaproteobacteria</taxon>
        <taxon>Oceanospirillales</taxon>
        <taxon>Halomonadaceae</taxon>
        <taxon>Kushneria</taxon>
    </lineage>
</organism>
<dbReference type="Proteomes" id="UP000199046">
    <property type="component" value="Unassembled WGS sequence"/>
</dbReference>
<dbReference type="EMBL" id="FOLY01000004">
    <property type="protein sequence ID" value="SFC62849.1"/>
    <property type="molecule type" value="Genomic_DNA"/>
</dbReference>
<gene>
    <name evidence="1" type="ORF">SAMN05421848_2114</name>
</gene>
<evidence type="ECO:0000313" key="2">
    <source>
        <dbReference type="Proteomes" id="UP000199046"/>
    </source>
</evidence>
<sequence>MPWQLLPAASLLEPWTEQPVTNPFEKTRHERLLCHANHIASSVPLPH</sequence>
<evidence type="ECO:0000313" key="1">
    <source>
        <dbReference type="EMBL" id="SFC62849.1"/>
    </source>
</evidence>
<dbReference type="AlphaFoldDB" id="A0A1I1KPZ7"/>
<keyword evidence="2" id="KW-1185">Reference proteome</keyword>
<name>A0A1I1KPZ7_9GAMM</name>
<protein>
    <submittedName>
        <fullName evidence="1">Uncharacterized protein</fullName>
    </submittedName>
</protein>
<accession>A0A1I1KPZ7</accession>
<reference evidence="2" key="1">
    <citation type="submission" date="2016-10" db="EMBL/GenBank/DDBJ databases">
        <authorList>
            <person name="Varghese N."/>
            <person name="Submissions S."/>
        </authorList>
    </citation>
    <scope>NUCLEOTIDE SEQUENCE [LARGE SCALE GENOMIC DNA]</scope>
    <source>
        <strain evidence="2">DSM 23439</strain>
    </source>
</reference>
<proteinExistence type="predicted"/>